<proteinExistence type="predicted"/>
<dbReference type="EMBL" id="SOSA01000105">
    <property type="protein sequence ID" value="THC96641.1"/>
    <property type="molecule type" value="Genomic_DNA"/>
</dbReference>
<dbReference type="STRING" id="1220188.A0A4S3JST3"/>
<dbReference type="VEuPathDB" id="FungiDB:EYZ11_003891"/>
<name>A0A4S3JST3_9EURO</name>
<protein>
    <recommendedName>
        <fullName evidence="5">Transcription factor domain-containing protein</fullName>
    </recommendedName>
</protein>
<evidence type="ECO:0000313" key="2">
    <source>
        <dbReference type="EMBL" id="THC96641.1"/>
    </source>
</evidence>
<evidence type="ECO:0000313" key="3">
    <source>
        <dbReference type="Proteomes" id="UP000308092"/>
    </source>
</evidence>
<dbReference type="Proteomes" id="UP000324241">
    <property type="component" value="Unassembled WGS sequence"/>
</dbReference>
<dbReference type="RefSeq" id="XP_033424503.1">
    <property type="nucleotide sequence ID" value="XM_033573951.1"/>
</dbReference>
<dbReference type="GeneID" id="54332061"/>
<evidence type="ECO:0000313" key="1">
    <source>
        <dbReference type="EMBL" id="KAA8645142.1"/>
    </source>
</evidence>
<accession>A0A4S3JST3</accession>
<dbReference type="EMBL" id="QUQM01000006">
    <property type="protein sequence ID" value="KAA8645142.1"/>
    <property type="molecule type" value="Genomic_DNA"/>
</dbReference>
<reference evidence="2 3" key="1">
    <citation type="submission" date="2019-03" db="EMBL/GenBank/DDBJ databases">
        <title>The genome sequence of a newly discovered highly antifungal drug resistant Aspergillus species, Aspergillus tanneri NIH 1004.</title>
        <authorList>
            <person name="Mounaud S."/>
            <person name="Singh I."/>
            <person name="Joardar V."/>
            <person name="Pakala S."/>
            <person name="Pakala S."/>
            <person name="Venepally P."/>
            <person name="Hoover J."/>
            <person name="Nierman W."/>
            <person name="Chung J."/>
            <person name="Losada L."/>
        </authorList>
    </citation>
    <scope>NUCLEOTIDE SEQUENCE [LARGE SCALE GENOMIC DNA]</scope>
    <source>
        <strain evidence="2 3">NIH1004</strain>
    </source>
</reference>
<dbReference type="AlphaFoldDB" id="A0A4S3JST3"/>
<sequence>MPCITSVNLGTVFGHSGPSRTSRGVDAHLLVIPQLIQVRFQRSRPTNRSTTEIVVDRVILEAFTFHASMSIPFQKPTTRPMAIELALSLAESCLQDQCHDEVFYHSRSPVLSVSLKLFVCIREIALMYQCSLDGVDLSRCYELQETVTQLEQKVSMRMSDRPTPLYHSPYIPFPNQTSSVSDSISSYRGASSSK</sequence>
<dbReference type="OrthoDB" id="1919336at2759"/>
<gene>
    <name evidence="1" type="ORF">ATNIH1004_009359</name>
    <name evidence="2" type="ORF">EYZ11_003891</name>
</gene>
<comment type="caution">
    <text evidence="2">The sequence shown here is derived from an EMBL/GenBank/DDBJ whole genome shotgun (WGS) entry which is preliminary data.</text>
</comment>
<keyword evidence="3" id="KW-1185">Reference proteome</keyword>
<reference evidence="1 4" key="2">
    <citation type="submission" date="2019-08" db="EMBL/GenBank/DDBJ databases">
        <title>The genome sequence of a newly discovered highly antifungal drug resistant Aspergillus species, Aspergillus tanneri NIH 1004.</title>
        <authorList>
            <person name="Mounaud S."/>
            <person name="Singh I."/>
            <person name="Joardar V."/>
            <person name="Pakala S."/>
            <person name="Pakala S."/>
            <person name="Venepally P."/>
            <person name="Chung J.K."/>
            <person name="Losada L."/>
            <person name="Nierman W.C."/>
        </authorList>
    </citation>
    <scope>NUCLEOTIDE SEQUENCE [LARGE SCALE GENOMIC DNA]</scope>
    <source>
        <strain evidence="1 4">NIH1004</strain>
    </source>
</reference>
<organism evidence="2 3">
    <name type="scientific">Aspergillus tanneri</name>
    <dbReference type="NCBI Taxonomy" id="1220188"/>
    <lineage>
        <taxon>Eukaryota</taxon>
        <taxon>Fungi</taxon>
        <taxon>Dikarya</taxon>
        <taxon>Ascomycota</taxon>
        <taxon>Pezizomycotina</taxon>
        <taxon>Eurotiomycetes</taxon>
        <taxon>Eurotiomycetidae</taxon>
        <taxon>Eurotiales</taxon>
        <taxon>Aspergillaceae</taxon>
        <taxon>Aspergillus</taxon>
        <taxon>Aspergillus subgen. Circumdati</taxon>
    </lineage>
</organism>
<evidence type="ECO:0008006" key="5">
    <source>
        <dbReference type="Google" id="ProtNLM"/>
    </source>
</evidence>
<evidence type="ECO:0000313" key="4">
    <source>
        <dbReference type="Proteomes" id="UP000324241"/>
    </source>
</evidence>
<dbReference type="Proteomes" id="UP000308092">
    <property type="component" value="Unassembled WGS sequence"/>
</dbReference>